<name>A0A6J3MAZ1_9PEZI</name>
<dbReference type="GeneID" id="54358784"/>
<gene>
    <name evidence="3" type="ORF">K489DRAFT_314004</name>
</gene>
<feature type="region of interest" description="Disordered" evidence="1">
    <location>
        <begin position="1"/>
        <end position="70"/>
    </location>
</feature>
<reference evidence="3" key="3">
    <citation type="submission" date="2025-08" db="UniProtKB">
        <authorList>
            <consortium name="RefSeq"/>
        </authorList>
    </citation>
    <scope>IDENTIFICATION</scope>
    <source>
        <strain evidence="3">CBS 342.82</strain>
    </source>
</reference>
<feature type="compositionally biased region" description="Basic and acidic residues" evidence="1">
    <location>
        <begin position="40"/>
        <end position="60"/>
    </location>
</feature>
<reference evidence="3" key="1">
    <citation type="submission" date="2020-01" db="EMBL/GenBank/DDBJ databases">
        <authorList>
            <consortium name="DOE Joint Genome Institute"/>
            <person name="Haridas S."/>
            <person name="Albert R."/>
            <person name="Binder M."/>
            <person name="Bloem J."/>
            <person name="Labutti K."/>
            <person name="Salamov A."/>
            <person name="Andreopoulos B."/>
            <person name="Baker S.E."/>
            <person name="Barry K."/>
            <person name="Bills G."/>
            <person name="Bluhm B.H."/>
            <person name="Cannon C."/>
            <person name="Castanera R."/>
            <person name="Culley D.E."/>
            <person name="Daum C."/>
            <person name="Ezra D."/>
            <person name="Gonzalez J.B."/>
            <person name="Henrissat B."/>
            <person name="Kuo A."/>
            <person name="Liang C."/>
            <person name="Lipzen A."/>
            <person name="Lutzoni F."/>
            <person name="Magnuson J."/>
            <person name="Mondo S."/>
            <person name="Nolan M."/>
            <person name="Ohm R."/>
            <person name="Pangilinan J."/>
            <person name="Park H.-J."/>
            <person name="Ramirez L."/>
            <person name="Alfaro M."/>
            <person name="Sun H."/>
            <person name="Tritt A."/>
            <person name="Yoshinaga Y."/>
            <person name="Zwiers L.-H."/>
            <person name="Turgeon B.G."/>
            <person name="Goodwin S.B."/>
            <person name="Spatafora J.W."/>
            <person name="Crous P.W."/>
            <person name="Grigoriev I.V."/>
        </authorList>
    </citation>
    <scope>NUCLEOTIDE SEQUENCE</scope>
    <source>
        <strain evidence="3">CBS 342.82</strain>
    </source>
</reference>
<organism evidence="3">
    <name type="scientific">Dissoconium aciculare CBS 342.82</name>
    <dbReference type="NCBI Taxonomy" id="1314786"/>
    <lineage>
        <taxon>Eukaryota</taxon>
        <taxon>Fungi</taxon>
        <taxon>Dikarya</taxon>
        <taxon>Ascomycota</taxon>
        <taxon>Pezizomycotina</taxon>
        <taxon>Dothideomycetes</taxon>
        <taxon>Dothideomycetidae</taxon>
        <taxon>Mycosphaerellales</taxon>
        <taxon>Dissoconiaceae</taxon>
        <taxon>Dissoconium</taxon>
    </lineage>
</organism>
<feature type="compositionally biased region" description="Low complexity" evidence="1">
    <location>
        <begin position="13"/>
        <end position="26"/>
    </location>
</feature>
<accession>A0A6J3MAZ1</accession>
<evidence type="ECO:0000313" key="3">
    <source>
        <dbReference type="RefSeq" id="XP_033462216.1"/>
    </source>
</evidence>
<dbReference type="AlphaFoldDB" id="A0A6J3MAZ1"/>
<dbReference type="RefSeq" id="XP_033462216.1">
    <property type="nucleotide sequence ID" value="XM_033600984.1"/>
</dbReference>
<reference evidence="3" key="2">
    <citation type="submission" date="2020-04" db="EMBL/GenBank/DDBJ databases">
        <authorList>
            <consortium name="NCBI Genome Project"/>
        </authorList>
    </citation>
    <scope>NUCLEOTIDE SEQUENCE</scope>
    <source>
        <strain evidence="3">CBS 342.82</strain>
    </source>
</reference>
<feature type="region of interest" description="Disordered" evidence="1">
    <location>
        <begin position="101"/>
        <end position="162"/>
    </location>
</feature>
<evidence type="ECO:0000256" key="1">
    <source>
        <dbReference type="SAM" id="MobiDB-lite"/>
    </source>
</evidence>
<feature type="compositionally biased region" description="Basic and acidic residues" evidence="1">
    <location>
        <begin position="105"/>
        <end position="132"/>
    </location>
</feature>
<evidence type="ECO:0000313" key="2">
    <source>
        <dbReference type="Proteomes" id="UP000504637"/>
    </source>
</evidence>
<sequence>MADNIPNEPPPSYAAATGSSTASSRPQGDAAANSSSHLDVPGKGKISDAARRSMEDEGRKLPPGWVRSYDPETHHQFFVDTTKDPPTSIWHHPYDDEAFLSTLSSEERERLEHESMQRKQNPTKEEVIAAHSEDEEAPHYTGAPAELPPRPPGKGKAPEQKSFGRRFKDKMTGMTHEQRVQERQRQAAHERELWETHQRIRQAMAQAAHTGQPVHVGKDSTGRDVYVEPPYGGGFNNRYPGMNPGMRYNYDPYGMGSYTTPNARFIRPAGPYGRPVGSGFGGAGLPIAAGAGLGLLLGGALLF</sequence>
<dbReference type="OrthoDB" id="2367685at2759"/>
<evidence type="ECO:0008006" key="4">
    <source>
        <dbReference type="Google" id="ProtNLM"/>
    </source>
</evidence>
<proteinExistence type="predicted"/>
<protein>
    <recommendedName>
        <fullName evidence="4">WW domain-containing protein</fullName>
    </recommendedName>
</protein>
<keyword evidence="2" id="KW-1185">Reference proteome</keyword>
<dbReference type="Proteomes" id="UP000504637">
    <property type="component" value="Unplaced"/>
</dbReference>
<dbReference type="Gene3D" id="2.20.70.10">
    <property type="match status" value="1"/>
</dbReference>